<protein>
    <recommendedName>
        <fullName evidence="5">MYND-type domain-containing protein</fullName>
    </recommendedName>
</protein>
<keyword evidence="7" id="KW-1185">Reference proteome</keyword>
<organism evidence="6 7">
    <name type="scientific">Zasmidium cellare ATCC 36951</name>
    <dbReference type="NCBI Taxonomy" id="1080233"/>
    <lineage>
        <taxon>Eukaryota</taxon>
        <taxon>Fungi</taxon>
        <taxon>Dikarya</taxon>
        <taxon>Ascomycota</taxon>
        <taxon>Pezizomycotina</taxon>
        <taxon>Dothideomycetes</taxon>
        <taxon>Dothideomycetidae</taxon>
        <taxon>Mycosphaerellales</taxon>
        <taxon>Mycosphaerellaceae</taxon>
        <taxon>Zasmidium</taxon>
    </lineage>
</organism>
<name>A0A6A6CH53_ZASCE</name>
<dbReference type="Gene3D" id="6.10.140.2220">
    <property type="match status" value="1"/>
</dbReference>
<dbReference type="Gene3D" id="1.10.220.160">
    <property type="match status" value="1"/>
</dbReference>
<evidence type="ECO:0000256" key="2">
    <source>
        <dbReference type="ARBA" id="ARBA00022771"/>
    </source>
</evidence>
<feature type="domain" description="MYND-type" evidence="5">
    <location>
        <begin position="8"/>
        <end position="46"/>
    </location>
</feature>
<dbReference type="GO" id="GO:0008270">
    <property type="term" value="F:zinc ion binding"/>
    <property type="evidence" value="ECO:0007669"/>
    <property type="project" value="UniProtKB-KW"/>
</dbReference>
<dbReference type="InterPro" id="IPR002893">
    <property type="entry name" value="Znf_MYND"/>
</dbReference>
<dbReference type="OrthoDB" id="432970at2759"/>
<dbReference type="Pfam" id="PF01753">
    <property type="entry name" value="zf-MYND"/>
    <property type="match status" value="1"/>
</dbReference>
<dbReference type="RefSeq" id="XP_033667374.1">
    <property type="nucleotide sequence ID" value="XM_033812840.1"/>
</dbReference>
<dbReference type="EMBL" id="ML993596">
    <property type="protein sequence ID" value="KAF2166485.1"/>
    <property type="molecule type" value="Genomic_DNA"/>
</dbReference>
<accession>A0A6A6CH53</accession>
<evidence type="ECO:0000313" key="7">
    <source>
        <dbReference type="Proteomes" id="UP000799537"/>
    </source>
</evidence>
<gene>
    <name evidence="6" type="ORF">M409DRAFT_54827</name>
</gene>
<evidence type="ECO:0000313" key="6">
    <source>
        <dbReference type="EMBL" id="KAF2166485.1"/>
    </source>
</evidence>
<dbReference type="PROSITE" id="PS50865">
    <property type="entry name" value="ZF_MYND_2"/>
    <property type="match status" value="1"/>
</dbReference>
<dbReference type="GeneID" id="54566112"/>
<dbReference type="Proteomes" id="UP000799537">
    <property type="component" value="Unassembled WGS sequence"/>
</dbReference>
<evidence type="ECO:0000256" key="1">
    <source>
        <dbReference type="ARBA" id="ARBA00022723"/>
    </source>
</evidence>
<proteinExistence type="predicted"/>
<evidence type="ECO:0000259" key="5">
    <source>
        <dbReference type="PROSITE" id="PS50865"/>
    </source>
</evidence>
<dbReference type="SUPFAM" id="SSF144232">
    <property type="entry name" value="HIT/MYND zinc finger-like"/>
    <property type="match status" value="1"/>
</dbReference>
<reference evidence="6" key="1">
    <citation type="journal article" date="2020" name="Stud. Mycol.">
        <title>101 Dothideomycetes genomes: a test case for predicting lifestyles and emergence of pathogens.</title>
        <authorList>
            <person name="Haridas S."/>
            <person name="Albert R."/>
            <person name="Binder M."/>
            <person name="Bloem J."/>
            <person name="Labutti K."/>
            <person name="Salamov A."/>
            <person name="Andreopoulos B."/>
            <person name="Baker S."/>
            <person name="Barry K."/>
            <person name="Bills G."/>
            <person name="Bluhm B."/>
            <person name="Cannon C."/>
            <person name="Castanera R."/>
            <person name="Culley D."/>
            <person name="Daum C."/>
            <person name="Ezra D."/>
            <person name="Gonzalez J."/>
            <person name="Henrissat B."/>
            <person name="Kuo A."/>
            <person name="Liang C."/>
            <person name="Lipzen A."/>
            <person name="Lutzoni F."/>
            <person name="Magnuson J."/>
            <person name="Mondo S."/>
            <person name="Nolan M."/>
            <person name="Ohm R."/>
            <person name="Pangilinan J."/>
            <person name="Park H.-J."/>
            <person name="Ramirez L."/>
            <person name="Alfaro M."/>
            <person name="Sun H."/>
            <person name="Tritt A."/>
            <person name="Yoshinaga Y."/>
            <person name="Zwiers L.-H."/>
            <person name="Turgeon B."/>
            <person name="Goodwin S."/>
            <person name="Spatafora J."/>
            <person name="Crous P."/>
            <person name="Grigoriev I."/>
        </authorList>
    </citation>
    <scope>NUCLEOTIDE SEQUENCE</scope>
    <source>
        <strain evidence="6">ATCC 36951</strain>
    </source>
</reference>
<evidence type="ECO:0000256" key="3">
    <source>
        <dbReference type="ARBA" id="ARBA00022833"/>
    </source>
</evidence>
<keyword evidence="3" id="KW-0862">Zinc</keyword>
<sequence>MAETPITCSACSTPSPNLKNCAKCKTTAYCNRASQKTHWQSHKKDCNASATTQSRADDKPFTAISKGTFLQERSEEQTFRILIDALRLREEDVYNVEQVAVAGTIYEGEGSSEGALRGFWGRRRGWRGSCRRVDACIQFGLQDEDFSPYDAQKKSDIVETWKDDRMPMKLRMLAEKVYGSAPDGVKGDHMLPMMVSSEAGMGPRYMKKIDVAPALGRNPRA</sequence>
<keyword evidence="1" id="KW-0479">Metal-binding</keyword>
<keyword evidence="2 4" id="KW-0863">Zinc-finger</keyword>
<dbReference type="AlphaFoldDB" id="A0A6A6CH53"/>
<evidence type="ECO:0000256" key="4">
    <source>
        <dbReference type="PROSITE-ProRule" id="PRU00134"/>
    </source>
</evidence>